<dbReference type="Pfam" id="PF06602">
    <property type="entry name" value="Myotub-related"/>
    <property type="match status" value="2"/>
</dbReference>
<name>A0A8B6ET95_MYTGA</name>
<dbReference type="Gene3D" id="2.30.29.30">
    <property type="entry name" value="Pleckstrin-homology domain (PH domain)/Phosphotyrosine-binding domain (PTB)"/>
    <property type="match status" value="1"/>
</dbReference>
<evidence type="ECO:0000313" key="3">
    <source>
        <dbReference type="EMBL" id="VDI39592.1"/>
    </source>
</evidence>
<dbReference type="OrthoDB" id="271628at2759"/>
<comment type="caution">
    <text evidence="3">The sequence shown here is derived from an EMBL/GenBank/DDBJ whole genome shotgun (WGS) entry which is preliminary data.</text>
</comment>
<dbReference type="InterPro" id="IPR010569">
    <property type="entry name" value="Myotubularin-like_Pase_dom"/>
</dbReference>
<dbReference type="InterPro" id="IPR022587">
    <property type="entry name" value="MTMR12-like_C"/>
</dbReference>
<dbReference type="SUPFAM" id="SSF52799">
    <property type="entry name" value="(Phosphotyrosine protein) phosphatases II"/>
    <property type="match status" value="1"/>
</dbReference>
<evidence type="ECO:0000256" key="1">
    <source>
        <dbReference type="ARBA" id="ARBA00007471"/>
    </source>
</evidence>
<evidence type="ECO:0000259" key="2">
    <source>
        <dbReference type="PROSITE" id="PS51339"/>
    </source>
</evidence>
<gene>
    <name evidence="3" type="ORF">MGAL_10B023282</name>
</gene>
<dbReference type="PANTHER" id="PTHR10807">
    <property type="entry name" value="MYOTUBULARIN-RELATED"/>
    <property type="match status" value="1"/>
</dbReference>
<organism evidence="3 4">
    <name type="scientific">Mytilus galloprovincialis</name>
    <name type="common">Mediterranean mussel</name>
    <dbReference type="NCBI Taxonomy" id="29158"/>
    <lineage>
        <taxon>Eukaryota</taxon>
        <taxon>Metazoa</taxon>
        <taxon>Spiralia</taxon>
        <taxon>Lophotrochozoa</taxon>
        <taxon>Mollusca</taxon>
        <taxon>Bivalvia</taxon>
        <taxon>Autobranchia</taxon>
        <taxon>Pteriomorphia</taxon>
        <taxon>Mytilida</taxon>
        <taxon>Mytiloidea</taxon>
        <taxon>Mytilidae</taxon>
        <taxon>Mytilinae</taxon>
        <taxon>Mytilus</taxon>
    </lineage>
</organism>
<protein>
    <submittedName>
        <fullName evidence="3">Myotubularin-related protein 10/11/12</fullName>
    </submittedName>
</protein>
<accession>A0A8B6ET95</accession>
<dbReference type="GO" id="GO:0046856">
    <property type="term" value="P:phosphatidylinositol dephosphorylation"/>
    <property type="evidence" value="ECO:0007669"/>
    <property type="project" value="TreeGrafter"/>
</dbReference>
<evidence type="ECO:0000313" key="4">
    <source>
        <dbReference type="Proteomes" id="UP000596742"/>
    </source>
</evidence>
<dbReference type="Proteomes" id="UP000596742">
    <property type="component" value="Unassembled WGS sequence"/>
</dbReference>
<comment type="similarity">
    <text evidence="1">Belongs to the protein-tyrosine phosphatase family. Non-receptor class myotubularin subfamily.</text>
</comment>
<sequence>MSNFISYLTRNETERGKETFKSYIDEDEDNEKDDMKERASSFFQTDLSPRLLAGECKIAEADKTLSFSAFTDRKSGVSGKLFVTNFKVSFVTEDRSSYEGSNRRQRNLLMGDFDIPLTSIDTVYQVISGGRRRKLSPGTTVSSYTKYIEIHCKNFNVHVFGLKFTPRDQNKMIVNTILHYAYPTKSSLLFAFYYGKEQQHFNFGSSVDTPLYDSPTDWEREINRCRCSNKWWVTDVNASYHMSTSLPERFVVPCGLLNFDLQKASSHFVDRRIPTWCYTHTNGVSLVRMANLLPQSDVATFEEREYTSKMLLTAVQMADNKGPPEIIDLNKSCPSLKDLQSSYDKLKELCVIDSEKDFLVQDINWMSSLENSKWLSLVSQCMAVSIETMDLIVNKQKTVVIKEFDSRNFACLVSSLSQILMDPNFRTQVGFQSLVQREWIMMGHPFQKHNNLIQQGNNERVPVFLLFLDCVWQLLQQFPSSFAFTETYLTSVWDSVQLGLFESFLFDSPHQRSRFNVENRVMRQFRLPPVWSWNVQFSQDDQAVFNNPLYILKCKSQMNGPVKDTMSDKSSMNGSLTRNTSYVFKLGKYYDDINAEVFSDEPSPILNPMIGESVIKLWSQCYLRWQTPAQIIGGGNPAQYFQQCIMMEEIIHLQHRLSSLNSKCHQRRPSSNLIFSSDKQKDQQDNMLDSTYLTSSFPFSSGPRAQNKPSLIFTPISVYLQNSAIDNDYRDSED</sequence>
<dbReference type="PANTHER" id="PTHR10807:SF110">
    <property type="entry name" value="FI17948P1"/>
    <property type="match status" value="1"/>
</dbReference>
<dbReference type="Pfam" id="PF12578">
    <property type="entry name" value="3-PAP"/>
    <property type="match status" value="1"/>
</dbReference>
<dbReference type="SUPFAM" id="SSF50729">
    <property type="entry name" value="PH domain-like"/>
    <property type="match status" value="1"/>
</dbReference>
<dbReference type="InterPro" id="IPR029021">
    <property type="entry name" value="Prot-tyrosine_phosphatase-like"/>
</dbReference>
<keyword evidence="4" id="KW-1185">Reference proteome</keyword>
<dbReference type="CDD" id="cd14537">
    <property type="entry name" value="PTP-MTMR10-like"/>
    <property type="match status" value="1"/>
</dbReference>
<proteinExistence type="inferred from homology"/>
<dbReference type="GO" id="GO:0005737">
    <property type="term" value="C:cytoplasm"/>
    <property type="evidence" value="ECO:0007669"/>
    <property type="project" value="TreeGrafter"/>
</dbReference>
<dbReference type="EMBL" id="UYJE01005701">
    <property type="protein sequence ID" value="VDI39592.1"/>
    <property type="molecule type" value="Genomic_DNA"/>
</dbReference>
<dbReference type="GO" id="GO:0016020">
    <property type="term" value="C:membrane"/>
    <property type="evidence" value="ECO:0007669"/>
    <property type="project" value="TreeGrafter"/>
</dbReference>
<dbReference type="AlphaFoldDB" id="A0A8B6ET95"/>
<dbReference type="PROSITE" id="PS51339">
    <property type="entry name" value="PPASE_MYOTUBULARIN"/>
    <property type="match status" value="1"/>
</dbReference>
<dbReference type="InterPro" id="IPR011993">
    <property type="entry name" value="PH-like_dom_sf"/>
</dbReference>
<feature type="domain" description="Myotubularin phosphatase" evidence="2">
    <location>
        <begin position="212"/>
        <end position="622"/>
    </location>
</feature>
<reference evidence="3" key="1">
    <citation type="submission" date="2018-11" db="EMBL/GenBank/DDBJ databases">
        <authorList>
            <person name="Alioto T."/>
            <person name="Alioto T."/>
        </authorList>
    </citation>
    <scope>NUCLEOTIDE SEQUENCE</scope>
</reference>
<dbReference type="InterPro" id="IPR030564">
    <property type="entry name" value="Myotubularin"/>
</dbReference>